<keyword evidence="4" id="KW-0010">Activator</keyword>
<evidence type="ECO:0000313" key="10">
    <source>
        <dbReference type="Proteomes" id="UP000062255"/>
    </source>
</evidence>
<dbReference type="CDD" id="cd08414">
    <property type="entry name" value="PBP2_LTTR_aromatics_like"/>
    <property type="match status" value="1"/>
</dbReference>
<dbReference type="PANTHER" id="PTHR30346:SF0">
    <property type="entry name" value="HCA OPERON TRANSCRIPTIONAL ACTIVATOR HCAR"/>
    <property type="match status" value="1"/>
</dbReference>
<keyword evidence="5" id="KW-0804">Transcription</keyword>
<name>A0A0K0XAZ4_MYCGD</name>
<dbReference type="Pfam" id="PF00126">
    <property type="entry name" value="HTH_1"/>
    <property type="match status" value="1"/>
</dbReference>
<dbReference type="Proteomes" id="UP000062255">
    <property type="component" value="Chromosome"/>
</dbReference>
<accession>A0A0K0XAZ4</accession>
<dbReference type="InterPro" id="IPR005119">
    <property type="entry name" value="LysR_subst-bd"/>
</dbReference>
<dbReference type="STRING" id="134601.AFA91_24640"/>
<gene>
    <name evidence="9" type="ORF">AFA91_24640</name>
</gene>
<proteinExistence type="inferred from homology"/>
<keyword evidence="2" id="KW-0805">Transcription regulation</keyword>
<evidence type="ECO:0000313" key="9">
    <source>
        <dbReference type="EMBL" id="AKS34551.1"/>
    </source>
</evidence>
<dbReference type="GO" id="GO:0003700">
    <property type="term" value="F:DNA-binding transcription factor activity"/>
    <property type="evidence" value="ECO:0007669"/>
    <property type="project" value="InterPro"/>
</dbReference>
<evidence type="ECO:0000259" key="8">
    <source>
        <dbReference type="PROSITE" id="PS50931"/>
    </source>
</evidence>
<dbReference type="Gene3D" id="3.40.190.10">
    <property type="entry name" value="Periplasmic binding protein-like II"/>
    <property type="match status" value="2"/>
</dbReference>
<dbReference type="Pfam" id="PF03466">
    <property type="entry name" value="LysR_substrate"/>
    <property type="match status" value="1"/>
</dbReference>
<dbReference type="GO" id="GO:0032993">
    <property type="term" value="C:protein-DNA complex"/>
    <property type="evidence" value="ECO:0007669"/>
    <property type="project" value="TreeGrafter"/>
</dbReference>
<evidence type="ECO:0000256" key="1">
    <source>
        <dbReference type="ARBA" id="ARBA00009437"/>
    </source>
</evidence>
<dbReference type="PATRIC" id="fig|134601.6.peg.5094"/>
<dbReference type="Gene3D" id="1.10.10.10">
    <property type="entry name" value="Winged helix-like DNA-binding domain superfamily/Winged helix DNA-binding domain"/>
    <property type="match status" value="1"/>
</dbReference>
<evidence type="ECO:0000256" key="2">
    <source>
        <dbReference type="ARBA" id="ARBA00023015"/>
    </source>
</evidence>
<sequence>MDLRSVECFIRVAETLHFGRAATDLHLSQPALSQRIRTLERDVGATLFDRDRRGVRLTAAGQAFLAPARAMLAHGAHGIDVARRAEQGRHGRLRLGFTVVASYTRLPRAVQRFRSAFPDVTIDLLEVNSPALEEALDRGQIDVGVLHPPLGLAQLRYQELPEEPLVLALPTDHPLCGHPTIGFEDLAGEALLAAPRSVGPVLFDRLVGCFRSAGVEPDIVQEATPVTTLAGLVAAGAGIGFVTRGVAAASRPGVVFREVVGAPGIPMAIAWTAPEPAPTALRFLDVVDEVWRDPQ</sequence>
<dbReference type="InterPro" id="IPR036388">
    <property type="entry name" value="WH-like_DNA-bd_sf"/>
</dbReference>
<dbReference type="FunFam" id="1.10.10.10:FF:000001">
    <property type="entry name" value="LysR family transcriptional regulator"/>
    <property type="match status" value="1"/>
</dbReference>
<dbReference type="AlphaFoldDB" id="A0A0K0XAZ4"/>
<dbReference type="SUPFAM" id="SSF53850">
    <property type="entry name" value="Periplasmic binding protein-like II"/>
    <property type="match status" value="1"/>
</dbReference>
<dbReference type="KEGG" id="mgo:AFA91_24640"/>
<dbReference type="SUPFAM" id="SSF46785">
    <property type="entry name" value="Winged helix' DNA-binding domain"/>
    <property type="match status" value="1"/>
</dbReference>
<dbReference type="RefSeq" id="WP_049747007.1">
    <property type="nucleotide sequence ID" value="NZ_CP012150.1"/>
</dbReference>
<comment type="similarity">
    <text evidence="1">Belongs to the LysR transcriptional regulatory family.</text>
</comment>
<dbReference type="PRINTS" id="PR00039">
    <property type="entry name" value="HTHLYSR"/>
</dbReference>
<dbReference type="PANTHER" id="PTHR30346">
    <property type="entry name" value="TRANSCRIPTIONAL DUAL REGULATOR HCAR-RELATED"/>
    <property type="match status" value="1"/>
</dbReference>
<feature type="domain" description="HTH lysR-type" evidence="8">
    <location>
        <begin position="1"/>
        <end position="58"/>
    </location>
</feature>
<dbReference type="EMBL" id="CP012150">
    <property type="protein sequence ID" value="AKS34551.1"/>
    <property type="molecule type" value="Genomic_DNA"/>
</dbReference>
<dbReference type="PROSITE" id="PS50931">
    <property type="entry name" value="HTH_LYSR"/>
    <property type="match status" value="1"/>
</dbReference>
<evidence type="ECO:0000256" key="5">
    <source>
        <dbReference type="ARBA" id="ARBA00023163"/>
    </source>
</evidence>
<evidence type="ECO:0000256" key="6">
    <source>
        <dbReference type="ARBA" id="ARBA00040885"/>
    </source>
</evidence>
<dbReference type="GO" id="GO:0003677">
    <property type="term" value="F:DNA binding"/>
    <property type="evidence" value="ECO:0007669"/>
    <property type="project" value="UniProtKB-KW"/>
</dbReference>
<comment type="function">
    <text evidence="7">Required for the induction the katG gene for catalase. Involved in the response to hydrogen peroxide.</text>
</comment>
<evidence type="ECO:0000256" key="4">
    <source>
        <dbReference type="ARBA" id="ARBA00023159"/>
    </source>
</evidence>
<dbReference type="InterPro" id="IPR036390">
    <property type="entry name" value="WH_DNA-bd_sf"/>
</dbReference>
<evidence type="ECO:0000256" key="7">
    <source>
        <dbReference type="ARBA" id="ARBA00056658"/>
    </source>
</evidence>
<reference evidence="9 10" key="1">
    <citation type="submission" date="2015-07" db="EMBL/GenBank/DDBJ databases">
        <title>Complete genome sequence of Mycobacterium goodii X7B, a facultative thermophilic biodesulfurizing bacterium.</title>
        <authorList>
            <person name="Yu B."/>
            <person name="Li F."/>
            <person name="Xu P."/>
        </authorList>
    </citation>
    <scope>NUCLEOTIDE SEQUENCE [LARGE SCALE GENOMIC DNA]</scope>
    <source>
        <strain evidence="9 10">X7B</strain>
    </source>
</reference>
<dbReference type="InterPro" id="IPR000847">
    <property type="entry name" value="LysR_HTH_N"/>
</dbReference>
<dbReference type="OrthoDB" id="9789529at2"/>
<organism evidence="9 10">
    <name type="scientific">Mycolicibacterium goodii</name>
    <name type="common">Mycobacterium goodii</name>
    <dbReference type="NCBI Taxonomy" id="134601"/>
    <lineage>
        <taxon>Bacteria</taxon>
        <taxon>Bacillati</taxon>
        <taxon>Actinomycetota</taxon>
        <taxon>Actinomycetes</taxon>
        <taxon>Mycobacteriales</taxon>
        <taxon>Mycobacteriaceae</taxon>
        <taxon>Mycolicibacterium</taxon>
    </lineage>
</organism>
<evidence type="ECO:0000256" key="3">
    <source>
        <dbReference type="ARBA" id="ARBA00023125"/>
    </source>
</evidence>
<protein>
    <recommendedName>
        <fullName evidence="6">Probable hydrogen peroxide-inducible genes activator</fullName>
    </recommendedName>
</protein>
<keyword evidence="3" id="KW-0238">DNA-binding</keyword>